<dbReference type="PANTHER" id="PTHR10338:SF115">
    <property type="entry name" value="INTER-ALPHA-TRYPSIN INHIBITOR HEAVY CHAIN H3"/>
    <property type="match status" value="1"/>
</dbReference>
<evidence type="ECO:0000256" key="1">
    <source>
        <dbReference type="ARBA" id="ARBA00004613"/>
    </source>
</evidence>
<evidence type="ECO:0000256" key="3">
    <source>
        <dbReference type="ARBA" id="ARBA00022525"/>
    </source>
</evidence>
<name>A0A671NM66_9TELE</name>
<dbReference type="Pfam" id="PF08487">
    <property type="entry name" value="VIT"/>
    <property type="match status" value="1"/>
</dbReference>
<evidence type="ECO:0000256" key="7">
    <source>
        <dbReference type="ARBA" id="ARBA00022974"/>
    </source>
</evidence>
<evidence type="ECO:0000256" key="10">
    <source>
        <dbReference type="ARBA" id="ARBA00039924"/>
    </source>
</evidence>
<dbReference type="GO" id="GO:0030212">
    <property type="term" value="P:hyaluronan metabolic process"/>
    <property type="evidence" value="ECO:0007669"/>
    <property type="project" value="InterPro"/>
</dbReference>
<dbReference type="Ensembl" id="ENSSANT00000047278.1">
    <property type="protein sequence ID" value="ENSSANP00000044457.1"/>
    <property type="gene ID" value="ENSSANG00000022440.1"/>
</dbReference>
<evidence type="ECO:0000256" key="9">
    <source>
        <dbReference type="ARBA" id="ARBA00037051"/>
    </source>
</evidence>
<keyword evidence="3" id="KW-0964">Secreted</keyword>
<keyword evidence="8" id="KW-0325">Glycoprotein</keyword>
<dbReference type="Proteomes" id="UP000472260">
    <property type="component" value="Unassembled WGS sequence"/>
</dbReference>
<dbReference type="PROSITE" id="PS51468">
    <property type="entry name" value="VIT"/>
    <property type="match status" value="1"/>
</dbReference>
<dbReference type="InterPro" id="IPR050934">
    <property type="entry name" value="ITIH"/>
</dbReference>
<evidence type="ECO:0000256" key="2">
    <source>
        <dbReference type="ARBA" id="ARBA00010158"/>
    </source>
</evidence>
<accession>A0A671NM66</accession>
<dbReference type="AlphaFoldDB" id="A0A671NM66"/>
<dbReference type="PROSITE" id="PS50234">
    <property type="entry name" value="VWFA"/>
    <property type="match status" value="1"/>
</dbReference>
<protein>
    <recommendedName>
        <fullName evidence="10">Inter-alpha-trypsin inhibitor heavy chain H3</fullName>
    </recommendedName>
</protein>
<dbReference type="InterPro" id="IPR013694">
    <property type="entry name" value="VIT"/>
</dbReference>
<feature type="domain" description="VIT" evidence="12">
    <location>
        <begin position="18"/>
        <end position="147"/>
    </location>
</feature>
<evidence type="ECO:0000259" key="11">
    <source>
        <dbReference type="PROSITE" id="PS50234"/>
    </source>
</evidence>
<comment type="function">
    <text evidence="9">May act as a carrier of hyaluronan in serum or as a binding protein between hyaluronan and other matrix protein, including those on cell surfaces in tissues to regulate the localization, synthesis and degradation of hyaluronan which are essential to cells undergoing biological processes.</text>
</comment>
<evidence type="ECO:0000256" key="6">
    <source>
        <dbReference type="ARBA" id="ARBA00022900"/>
    </source>
</evidence>
<keyword evidence="4" id="KW-0646">Protease inhibitor</keyword>
<dbReference type="SMART" id="SM00327">
    <property type="entry name" value="VWA"/>
    <property type="match status" value="1"/>
</dbReference>
<gene>
    <name evidence="13" type="primary">itih3a.1</name>
</gene>
<keyword evidence="7" id="KW-0654">Proteoglycan</keyword>
<organism evidence="13 14">
    <name type="scientific">Sinocyclocheilus anshuiensis</name>
    <dbReference type="NCBI Taxonomy" id="1608454"/>
    <lineage>
        <taxon>Eukaryota</taxon>
        <taxon>Metazoa</taxon>
        <taxon>Chordata</taxon>
        <taxon>Craniata</taxon>
        <taxon>Vertebrata</taxon>
        <taxon>Euteleostomi</taxon>
        <taxon>Actinopterygii</taxon>
        <taxon>Neopterygii</taxon>
        <taxon>Teleostei</taxon>
        <taxon>Ostariophysi</taxon>
        <taxon>Cypriniformes</taxon>
        <taxon>Cyprinidae</taxon>
        <taxon>Cyprininae</taxon>
        <taxon>Sinocyclocheilus</taxon>
    </lineage>
</organism>
<proteinExistence type="inferred from homology"/>
<evidence type="ECO:0000256" key="8">
    <source>
        <dbReference type="ARBA" id="ARBA00023180"/>
    </source>
</evidence>
<dbReference type="InterPro" id="IPR010600">
    <property type="entry name" value="ITI_HC_C"/>
</dbReference>
<keyword evidence="14" id="KW-1185">Reference proteome</keyword>
<evidence type="ECO:0000313" key="14">
    <source>
        <dbReference type="Proteomes" id="UP000472260"/>
    </source>
</evidence>
<dbReference type="InterPro" id="IPR036465">
    <property type="entry name" value="vWFA_dom_sf"/>
</dbReference>
<dbReference type="Gene3D" id="3.40.50.410">
    <property type="entry name" value="von Willebrand factor, type A domain"/>
    <property type="match status" value="1"/>
</dbReference>
<keyword evidence="5" id="KW-0732">Signal</keyword>
<dbReference type="Pfam" id="PF13768">
    <property type="entry name" value="VWA_3"/>
    <property type="match status" value="1"/>
</dbReference>
<comment type="similarity">
    <text evidence="2">Belongs to the ITIH family.</text>
</comment>
<comment type="subcellular location">
    <subcellularLocation>
        <location evidence="1">Secreted</location>
    </subcellularLocation>
</comment>
<evidence type="ECO:0000313" key="13">
    <source>
        <dbReference type="Ensembl" id="ENSSANP00000044457.1"/>
    </source>
</evidence>
<dbReference type="GO" id="GO:0004867">
    <property type="term" value="F:serine-type endopeptidase inhibitor activity"/>
    <property type="evidence" value="ECO:0007669"/>
    <property type="project" value="UniProtKB-KW"/>
</dbReference>
<dbReference type="Pfam" id="PF06668">
    <property type="entry name" value="ITI_HC_C"/>
    <property type="match status" value="1"/>
</dbReference>
<dbReference type="SUPFAM" id="SSF53300">
    <property type="entry name" value="vWA-like"/>
    <property type="match status" value="1"/>
</dbReference>
<reference evidence="13" key="1">
    <citation type="submission" date="2025-08" db="UniProtKB">
        <authorList>
            <consortium name="Ensembl"/>
        </authorList>
    </citation>
    <scope>IDENTIFICATION</scope>
</reference>
<dbReference type="GO" id="GO:0005576">
    <property type="term" value="C:extracellular region"/>
    <property type="evidence" value="ECO:0007669"/>
    <property type="project" value="UniProtKB-SubCell"/>
</dbReference>
<dbReference type="SMART" id="SM00609">
    <property type="entry name" value="VIT"/>
    <property type="match status" value="1"/>
</dbReference>
<feature type="domain" description="VWFA" evidence="11">
    <location>
        <begin position="273"/>
        <end position="436"/>
    </location>
</feature>
<dbReference type="InterPro" id="IPR002035">
    <property type="entry name" value="VWF_A"/>
</dbReference>
<evidence type="ECO:0000256" key="4">
    <source>
        <dbReference type="ARBA" id="ARBA00022690"/>
    </source>
</evidence>
<evidence type="ECO:0000256" key="5">
    <source>
        <dbReference type="ARBA" id="ARBA00022729"/>
    </source>
</evidence>
<evidence type="ECO:0000259" key="12">
    <source>
        <dbReference type="PROSITE" id="PS51468"/>
    </source>
</evidence>
<dbReference type="PANTHER" id="PTHR10338">
    <property type="entry name" value="INTER-ALPHA-TRYPSIN INHIBITOR HEAVY CHAIN FAMILY MEMBER"/>
    <property type="match status" value="1"/>
</dbReference>
<keyword evidence="6" id="KW-0722">Serine protease inhibitor</keyword>
<sequence length="743" mass="84353">KCNQIFTYHLDSNRSVTLFICLCMFLFSVFQIEVQRIKVDCKVTSRFAHTVMTTKALNKANVSQEVSFEVELPKTSFITNFSMSIDGKTYTGVVKEKEQAKQQYQKAVSSGQTAGLVKASGRKMEKFSVTVNVAADSSVIFILTHEELLQRHFGKYELMIRVKPKQLIQHFEIVADIYEPQGIAFVDAYGTFITNELLPLVEKTVTDKKAHVSFSPTLDQQRKCTECDGTLIDGDFFIKYDVNRAHDIGDIQIVNGYFVHFFAPANLPRVPKMVVFVIDNSYSMVGNKMAQTKEALVTILGELPEEDYFAIIVFSTTFVVWRPHLSKATPENVKAAQEYVKTIEVIRNDTAPKNIVLMIILLTDGEPNTYPRTLPEIQENIRHTIDGNITLFSLAFGNDANYGFLDTLSKQNNGLVRRIYEDSDAPLQLKGFYEEVSSPLLSDVQFHYPDNTVNSLTRSHFKQLFNGSEIMVAGRLNDLNEIDNFAIEVFAQGVSNYSIMSHIIIVHSSIDGDPHFIIELPDQNDALCFNIDDKPGTIFNLVRDPLTGIVVNGQTIGDKKVIPGNKMHTYFGRFGIIHEKFGIRLMVRERLIVLTERCPSFSSMDLQVIKDRSLTVTLRNSVKFLIILHKVWQKHPYHQDYLGFYTLDSHLFSSNVHGLLGQFYHGLEFEVSEPFPGKDPNKPDAIMFVKEHELVVTRGWQKDFRQDVKNGEKVPCWFIHNNGTGLLDGVHTDYIVSGLFKTI</sequence>
<reference evidence="13" key="2">
    <citation type="submission" date="2025-09" db="UniProtKB">
        <authorList>
            <consortium name="Ensembl"/>
        </authorList>
    </citation>
    <scope>IDENTIFICATION</scope>
</reference>